<dbReference type="AlphaFoldDB" id="A0A8C2ZC29"/>
<protein>
    <submittedName>
        <fullName evidence="3">Uncharacterized protein</fullName>
    </submittedName>
</protein>
<proteinExistence type="predicted"/>
<dbReference type="GO" id="GO:0007229">
    <property type="term" value="P:integrin-mediated signaling pathway"/>
    <property type="evidence" value="ECO:0007669"/>
    <property type="project" value="TreeGrafter"/>
</dbReference>
<dbReference type="PANTHER" id="PTHR23220:SF89">
    <property type="entry name" value="INTEGRIN ALPHA-3"/>
    <property type="match status" value="1"/>
</dbReference>
<reference evidence="3" key="1">
    <citation type="submission" date="2025-08" db="UniProtKB">
        <authorList>
            <consortium name="Ensembl"/>
        </authorList>
    </citation>
    <scope>IDENTIFICATION</scope>
</reference>
<sequence length="126" mass="13546">MATGVVVLLSTWLGVCVAFNLDTAFSLLKTGRNGSLFGLSVSLHQDLKTDSYLLLVGAPREKAETNVLANRTGGVYSCPITTDQSECSRMKLIDPDLIEDMWLGVSVASQGVTVFQLIFSPPFTST</sequence>
<dbReference type="Proteomes" id="UP000694565">
    <property type="component" value="Unplaced"/>
</dbReference>
<evidence type="ECO:0000256" key="1">
    <source>
        <dbReference type="PROSITE-ProRule" id="PRU00803"/>
    </source>
</evidence>
<feature type="chain" id="PRO_5034814778" evidence="2">
    <location>
        <begin position="19"/>
        <end position="126"/>
    </location>
</feature>
<evidence type="ECO:0000256" key="2">
    <source>
        <dbReference type="SAM" id="SignalP"/>
    </source>
</evidence>
<accession>A0A8C2ZC29</accession>
<dbReference type="Ensembl" id="ENSCLMT00005026239.1">
    <property type="protein sequence ID" value="ENSCLMP00005025105.1"/>
    <property type="gene ID" value="ENSCLMG00005012322.1"/>
</dbReference>
<keyword evidence="4" id="KW-1185">Reference proteome</keyword>
<dbReference type="GO" id="GO:0050900">
    <property type="term" value="P:leukocyte migration"/>
    <property type="evidence" value="ECO:0007669"/>
    <property type="project" value="TreeGrafter"/>
</dbReference>
<evidence type="ECO:0000313" key="3">
    <source>
        <dbReference type="Ensembl" id="ENSCLMP00005025105.1"/>
    </source>
</evidence>
<feature type="signal peptide" evidence="2">
    <location>
        <begin position="1"/>
        <end position="18"/>
    </location>
</feature>
<keyword evidence="2" id="KW-0732">Signal</keyword>
<dbReference type="InterPro" id="IPR028994">
    <property type="entry name" value="Integrin_alpha_N"/>
</dbReference>
<name>A0A8C2ZC29_CYCLU</name>
<dbReference type="Gene3D" id="2.130.10.130">
    <property type="entry name" value="Integrin alpha, N-terminal"/>
    <property type="match status" value="1"/>
</dbReference>
<reference evidence="3" key="2">
    <citation type="submission" date="2025-09" db="UniProtKB">
        <authorList>
            <consortium name="Ensembl"/>
        </authorList>
    </citation>
    <scope>IDENTIFICATION</scope>
</reference>
<feature type="repeat" description="FG-GAP" evidence="1">
    <location>
        <begin position="20"/>
        <end position="87"/>
    </location>
</feature>
<dbReference type="GO" id="GO:0098609">
    <property type="term" value="P:cell-cell adhesion"/>
    <property type="evidence" value="ECO:0007669"/>
    <property type="project" value="TreeGrafter"/>
</dbReference>
<evidence type="ECO:0000313" key="4">
    <source>
        <dbReference type="Proteomes" id="UP000694565"/>
    </source>
</evidence>
<dbReference type="GO" id="GO:0033627">
    <property type="term" value="P:cell adhesion mediated by integrin"/>
    <property type="evidence" value="ECO:0007669"/>
    <property type="project" value="TreeGrafter"/>
</dbReference>
<organism evidence="3 4">
    <name type="scientific">Cyclopterus lumpus</name>
    <name type="common">Lumpsucker</name>
    <dbReference type="NCBI Taxonomy" id="8103"/>
    <lineage>
        <taxon>Eukaryota</taxon>
        <taxon>Metazoa</taxon>
        <taxon>Chordata</taxon>
        <taxon>Craniata</taxon>
        <taxon>Vertebrata</taxon>
        <taxon>Euteleostomi</taxon>
        <taxon>Actinopterygii</taxon>
        <taxon>Neopterygii</taxon>
        <taxon>Teleostei</taxon>
        <taxon>Neoteleostei</taxon>
        <taxon>Acanthomorphata</taxon>
        <taxon>Eupercaria</taxon>
        <taxon>Perciformes</taxon>
        <taxon>Cottioidei</taxon>
        <taxon>Cottales</taxon>
        <taxon>Cyclopteridae</taxon>
        <taxon>Cyclopterus</taxon>
    </lineage>
</organism>
<dbReference type="SUPFAM" id="SSF69318">
    <property type="entry name" value="Integrin alpha N-terminal domain"/>
    <property type="match status" value="1"/>
</dbReference>
<dbReference type="InterPro" id="IPR013519">
    <property type="entry name" value="Int_alpha_beta-p"/>
</dbReference>
<dbReference type="GO" id="GO:0007160">
    <property type="term" value="P:cell-matrix adhesion"/>
    <property type="evidence" value="ECO:0007669"/>
    <property type="project" value="TreeGrafter"/>
</dbReference>
<dbReference type="GO" id="GO:0005178">
    <property type="term" value="F:integrin binding"/>
    <property type="evidence" value="ECO:0007669"/>
    <property type="project" value="TreeGrafter"/>
</dbReference>
<dbReference type="SMART" id="SM00191">
    <property type="entry name" value="Int_alpha"/>
    <property type="match status" value="1"/>
</dbReference>
<dbReference type="GeneTree" id="ENSGT00940000157746"/>
<dbReference type="PANTHER" id="PTHR23220">
    <property type="entry name" value="INTEGRIN ALPHA"/>
    <property type="match status" value="1"/>
</dbReference>
<dbReference type="GO" id="GO:0008305">
    <property type="term" value="C:integrin complex"/>
    <property type="evidence" value="ECO:0007669"/>
    <property type="project" value="TreeGrafter"/>
</dbReference>
<dbReference type="GO" id="GO:0009897">
    <property type="term" value="C:external side of plasma membrane"/>
    <property type="evidence" value="ECO:0007669"/>
    <property type="project" value="TreeGrafter"/>
</dbReference>
<dbReference type="PROSITE" id="PS51470">
    <property type="entry name" value="FG_GAP"/>
    <property type="match status" value="1"/>
</dbReference>